<dbReference type="EC" id="2.7.13.3" evidence="2"/>
<dbReference type="InterPro" id="IPR011990">
    <property type="entry name" value="TPR-like_helical_dom_sf"/>
</dbReference>
<feature type="signal peptide" evidence="10">
    <location>
        <begin position="1"/>
        <end position="20"/>
    </location>
</feature>
<evidence type="ECO:0000256" key="7">
    <source>
        <dbReference type="ARBA" id="ARBA00022840"/>
    </source>
</evidence>
<keyword evidence="9" id="KW-0472">Membrane</keyword>
<evidence type="ECO:0000256" key="4">
    <source>
        <dbReference type="ARBA" id="ARBA00022679"/>
    </source>
</evidence>
<evidence type="ECO:0000256" key="1">
    <source>
        <dbReference type="ARBA" id="ARBA00000085"/>
    </source>
</evidence>
<dbReference type="InterPro" id="IPR003594">
    <property type="entry name" value="HATPase_dom"/>
</dbReference>
<dbReference type="GO" id="GO:0016020">
    <property type="term" value="C:membrane"/>
    <property type="evidence" value="ECO:0007669"/>
    <property type="project" value="InterPro"/>
</dbReference>
<reference evidence="12 13" key="1">
    <citation type="submission" date="2019-09" db="EMBL/GenBank/DDBJ databases">
        <title>Genome Sequence of Larkinella sp MA1.</title>
        <authorList>
            <person name="Srinivasan S."/>
        </authorList>
    </citation>
    <scope>NUCLEOTIDE SEQUENCE [LARGE SCALE GENOMIC DNA]</scope>
    <source>
        <strain evidence="12 13">MA1</strain>
    </source>
</reference>
<comment type="catalytic activity">
    <reaction evidence="1">
        <text>ATP + protein L-histidine = ADP + protein N-phospho-L-histidine.</text>
        <dbReference type="EC" id="2.7.13.3"/>
    </reaction>
</comment>
<dbReference type="AlphaFoldDB" id="A0A5N1J435"/>
<dbReference type="Proteomes" id="UP000326344">
    <property type="component" value="Unassembled WGS sequence"/>
</dbReference>
<protein>
    <recommendedName>
        <fullName evidence="2">histidine kinase</fullName>
        <ecNumber evidence="2">2.7.13.3</ecNumber>
    </recommendedName>
</protein>
<evidence type="ECO:0000259" key="11">
    <source>
        <dbReference type="PROSITE" id="PS50109"/>
    </source>
</evidence>
<keyword evidence="13" id="KW-1185">Reference proteome</keyword>
<evidence type="ECO:0000256" key="8">
    <source>
        <dbReference type="ARBA" id="ARBA00023012"/>
    </source>
</evidence>
<keyword evidence="6" id="KW-0418">Kinase</keyword>
<dbReference type="Gene3D" id="3.30.565.10">
    <property type="entry name" value="Histidine kinase-like ATPase, C-terminal domain"/>
    <property type="match status" value="1"/>
</dbReference>
<dbReference type="SUPFAM" id="SSF48452">
    <property type="entry name" value="TPR-like"/>
    <property type="match status" value="1"/>
</dbReference>
<dbReference type="CDD" id="cd16917">
    <property type="entry name" value="HATPase_UhpB-NarQ-NarX-like"/>
    <property type="match status" value="1"/>
</dbReference>
<proteinExistence type="predicted"/>
<dbReference type="Pfam" id="PF02518">
    <property type="entry name" value="HATPase_c"/>
    <property type="match status" value="1"/>
</dbReference>
<dbReference type="SUPFAM" id="SSF55874">
    <property type="entry name" value="ATPase domain of HSP90 chaperone/DNA topoisomerase II/histidine kinase"/>
    <property type="match status" value="1"/>
</dbReference>
<dbReference type="SMART" id="SM00028">
    <property type="entry name" value="TPR"/>
    <property type="match status" value="3"/>
</dbReference>
<dbReference type="InterPro" id="IPR005467">
    <property type="entry name" value="His_kinase_dom"/>
</dbReference>
<evidence type="ECO:0000313" key="13">
    <source>
        <dbReference type="Proteomes" id="UP000326344"/>
    </source>
</evidence>
<dbReference type="InterPro" id="IPR050482">
    <property type="entry name" value="Sensor_HK_TwoCompSys"/>
</dbReference>
<evidence type="ECO:0000313" key="12">
    <source>
        <dbReference type="EMBL" id="KAA9345477.1"/>
    </source>
</evidence>
<dbReference type="InterPro" id="IPR036890">
    <property type="entry name" value="HATPase_C_sf"/>
</dbReference>
<name>A0A5N1J435_9BACT</name>
<keyword evidence="7" id="KW-0067">ATP-binding</keyword>
<dbReference type="GO" id="GO:0005524">
    <property type="term" value="F:ATP binding"/>
    <property type="evidence" value="ECO:0007669"/>
    <property type="project" value="UniProtKB-KW"/>
</dbReference>
<keyword evidence="9" id="KW-1133">Transmembrane helix</keyword>
<dbReference type="Gene3D" id="1.20.5.1930">
    <property type="match status" value="1"/>
</dbReference>
<dbReference type="SMART" id="SM00387">
    <property type="entry name" value="HATPase_c"/>
    <property type="match status" value="1"/>
</dbReference>
<evidence type="ECO:0000256" key="2">
    <source>
        <dbReference type="ARBA" id="ARBA00012438"/>
    </source>
</evidence>
<sequence length="639" mass="72710">MRHFSLAFLFSFLSLADAFAFSPVDSLRKMLAQIPSGIHSFETDTARIKLLCEWGKLAMQDDTALALFQQAIGLAEKQKWNRGLMIANCYYGYYSGRKGYYYRACEHLLRGLHIAEELNNKSYRGFALRFLADNYLNLNATGKAMAYYKAAMPVLLEAGDTLRHLVCINNIGLIQYQLAAYDKAISFFNLCLQKNRSPYFMEVEGYCLINLSACYRQKKQYTQALMYLDLFRKLKQQDANEVTFADTQKARILLLQGNTRQALNLAKKAYRRNTGLMSNAMIELHDVLYLGYKATENYRSALAHHEELTTIQAKDRNDMQKKQINALRFEYENEKNKIRVDRLNSNLAQKDVEQVMLVGSIVIFLLFIGLLISNNYILNKKNRQILQVQHQLAASIQDLNNLNSTLEERVLLRTSELTEANTELVRKNREIQEAYYNGQSIERKRVASELHDNLGSTLAALKWQLTGFEVENLTSQEQQIYTNLVSTLNQAYLDVRSISHNLMPPELEKLGLSAAIETQVADLNRSGRIVLLFESNYRRGLLGKKQEMEVYSISRELITNILKHAKASAGQVSILVTDEFITLRVSDNGLGIRSDLLSNGIGLKNIRERAAAIPGDLHLTSANPSGTIITLTVSKEQWV</sequence>
<organism evidence="12 13">
    <name type="scientific">Larkinella humicola</name>
    <dbReference type="NCBI Taxonomy" id="2607654"/>
    <lineage>
        <taxon>Bacteria</taxon>
        <taxon>Pseudomonadati</taxon>
        <taxon>Bacteroidota</taxon>
        <taxon>Cytophagia</taxon>
        <taxon>Cytophagales</taxon>
        <taxon>Spirosomataceae</taxon>
        <taxon>Larkinella</taxon>
    </lineage>
</organism>
<dbReference type="RefSeq" id="WP_150881472.1">
    <property type="nucleotide sequence ID" value="NZ_VTWS01000012.1"/>
</dbReference>
<gene>
    <name evidence="12" type="ORF">F0P93_29955</name>
</gene>
<evidence type="ECO:0000256" key="9">
    <source>
        <dbReference type="SAM" id="Phobius"/>
    </source>
</evidence>
<dbReference type="Gene3D" id="1.25.40.10">
    <property type="entry name" value="Tetratricopeptide repeat domain"/>
    <property type="match status" value="2"/>
</dbReference>
<keyword evidence="5" id="KW-0547">Nucleotide-binding</keyword>
<feature type="domain" description="Histidine kinase" evidence="11">
    <location>
        <begin position="445"/>
        <end position="637"/>
    </location>
</feature>
<dbReference type="InterPro" id="IPR011712">
    <property type="entry name" value="Sig_transdc_His_kin_sub3_dim/P"/>
</dbReference>
<dbReference type="EMBL" id="VTWS01000012">
    <property type="protein sequence ID" value="KAA9345477.1"/>
    <property type="molecule type" value="Genomic_DNA"/>
</dbReference>
<dbReference type="PROSITE" id="PS50109">
    <property type="entry name" value="HIS_KIN"/>
    <property type="match status" value="1"/>
</dbReference>
<dbReference type="PANTHER" id="PTHR24421:SF10">
    <property type="entry name" value="NITRATE_NITRITE SENSOR PROTEIN NARQ"/>
    <property type="match status" value="1"/>
</dbReference>
<keyword evidence="3" id="KW-0597">Phosphoprotein</keyword>
<evidence type="ECO:0000256" key="10">
    <source>
        <dbReference type="SAM" id="SignalP"/>
    </source>
</evidence>
<dbReference type="GO" id="GO:0046983">
    <property type="term" value="F:protein dimerization activity"/>
    <property type="evidence" value="ECO:0007669"/>
    <property type="project" value="InterPro"/>
</dbReference>
<dbReference type="InterPro" id="IPR019734">
    <property type="entry name" value="TPR_rpt"/>
</dbReference>
<feature type="chain" id="PRO_5024967851" description="histidine kinase" evidence="10">
    <location>
        <begin position="21"/>
        <end position="639"/>
    </location>
</feature>
<feature type="transmembrane region" description="Helical" evidence="9">
    <location>
        <begin position="355"/>
        <end position="377"/>
    </location>
</feature>
<keyword evidence="8" id="KW-0902">Two-component regulatory system</keyword>
<dbReference type="Pfam" id="PF07730">
    <property type="entry name" value="HisKA_3"/>
    <property type="match status" value="1"/>
</dbReference>
<evidence type="ECO:0000256" key="6">
    <source>
        <dbReference type="ARBA" id="ARBA00022777"/>
    </source>
</evidence>
<evidence type="ECO:0000256" key="3">
    <source>
        <dbReference type="ARBA" id="ARBA00022553"/>
    </source>
</evidence>
<comment type="caution">
    <text evidence="12">The sequence shown here is derived from an EMBL/GenBank/DDBJ whole genome shotgun (WGS) entry which is preliminary data.</text>
</comment>
<keyword evidence="9" id="KW-0812">Transmembrane</keyword>
<dbReference type="GO" id="GO:0000155">
    <property type="term" value="F:phosphorelay sensor kinase activity"/>
    <property type="evidence" value="ECO:0007669"/>
    <property type="project" value="InterPro"/>
</dbReference>
<keyword evidence="4" id="KW-0808">Transferase</keyword>
<keyword evidence="10" id="KW-0732">Signal</keyword>
<evidence type="ECO:0000256" key="5">
    <source>
        <dbReference type="ARBA" id="ARBA00022741"/>
    </source>
</evidence>
<dbReference type="PANTHER" id="PTHR24421">
    <property type="entry name" value="NITRATE/NITRITE SENSOR PROTEIN NARX-RELATED"/>
    <property type="match status" value="1"/>
</dbReference>
<accession>A0A5N1J435</accession>